<gene>
    <name evidence="2" type="ORF">PAF17_02360</name>
</gene>
<dbReference type="InterPro" id="IPR007138">
    <property type="entry name" value="ABM_dom"/>
</dbReference>
<dbReference type="InterPro" id="IPR050744">
    <property type="entry name" value="AI-2_Isomerase_LsrG"/>
</dbReference>
<keyword evidence="2" id="KW-0503">Monooxygenase</keyword>
<dbReference type="Pfam" id="PF03992">
    <property type="entry name" value="ABM"/>
    <property type="match status" value="1"/>
</dbReference>
<dbReference type="Gene3D" id="3.30.70.100">
    <property type="match status" value="1"/>
</dbReference>
<dbReference type="PANTHER" id="PTHR33336">
    <property type="entry name" value="QUINOL MONOOXYGENASE YGIN-RELATED"/>
    <property type="match status" value="1"/>
</dbReference>
<sequence>MYAVTVTFVTKPDQFDMFLPLVLENARTSLELERGCHRFDVCTDPELPERVFLYELYDDRAAFDLHLKSSHFRSFDTAIGSMIADKRVHCFSNVEG</sequence>
<accession>A0ABT4ZB22</accession>
<keyword evidence="3" id="KW-1185">Reference proteome</keyword>
<dbReference type="PROSITE" id="PS51725">
    <property type="entry name" value="ABM"/>
    <property type="match status" value="1"/>
</dbReference>
<dbReference type="Proteomes" id="UP001165641">
    <property type="component" value="Unassembled WGS sequence"/>
</dbReference>
<name>A0ABT4ZB22_9RHOB</name>
<dbReference type="RefSeq" id="WP_271887476.1">
    <property type="nucleotide sequence ID" value="NZ_JAQBIE010000002.1"/>
</dbReference>
<dbReference type="SUPFAM" id="SSF54909">
    <property type="entry name" value="Dimeric alpha+beta barrel"/>
    <property type="match status" value="1"/>
</dbReference>
<dbReference type="GO" id="GO:0004497">
    <property type="term" value="F:monooxygenase activity"/>
    <property type="evidence" value="ECO:0007669"/>
    <property type="project" value="UniProtKB-KW"/>
</dbReference>
<protein>
    <submittedName>
        <fullName evidence="2">Quinol monooxygenase</fullName>
    </submittedName>
</protein>
<comment type="caution">
    <text evidence="2">The sequence shown here is derived from an EMBL/GenBank/DDBJ whole genome shotgun (WGS) entry which is preliminary data.</text>
</comment>
<feature type="domain" description="ABM" evidence="1">
    <location>
        <begin position="2"/>
        <end position="91"/>
    </location>
</feature>
<dbReference type="InterPro" id="IPR011008">
    <property type="entry name" value="Dimeric_a/b-barrel"/>
</dbReference>
<evidence type="ECO:0000313" key="2">
    <source>
        <dbReference type="EMBL" id="MDB6176342.1"/>
    </source>
</evidence>
<proteinExistence type="predicted"/>
<organism evidence="2 3">
    <name type="scientific">Paracoccus onchidii</name>
    <dbReference type="NCBI Taxonomy" id="3017813"/>
    <lineage>
        <taxon>Bacteria</taxon>
        <taxon>Pseudomonadati</taxon>
        <taxon>Pseudomonadota</taxon>
        <taxon>Alphaproteobacteria</taxon>
        <taxon>Rhodobacterales</taxon>
        <taxon>Paracoccaceae</taxon>
        <taxon>Paracoccus</taxon>
    </lineage>
</organism>
<evidence type="ECO:0000313" key="3">
    <source>
        <dbReference type="Proteomes" id="UP001165641"/>
    </source>
</evidence>
<reference evidence="2" key="1">
    <citation type="submission" date="2022-12" db="EMBL/GenBank/DDBJ databases">
        <title>Paracoccus onchidii sp. nov., isolated from a marine invertebrate from the South China Sea.</title>
        <authorList>
            <person name="Xu S."/>
            <person name="Liu Z."/>
            <person name="Xu Y."/>
        </authorList>
    </citation>
    <scope>NUCLEOTIDE SEQUENCE</scope>
    <source>
        <strain evidence="2">Z330</strain>
    </source>
</reference>
<dbReference type="EMBL" id="JAQBIE010000002">
    <property type="protein sequence ID" value="MDB6176342.1"/>
    <property type="molecule type" value="Genomic_DNA"/>
</dbReference>
<keyword evidence="2" id="KW-0560">Oxidoreductase</keyword>
<evidence type="ECO:0000259" key="1">
    <source>
        <dbReference type="PROSITE" id="PS51725"/>
    </source>
</evidence>
<dbReference type="PANTHER" id="PTHR33336:SF1">
    <property type="entry name" value="(4S)-4-HYDROXY-5-PHOSPHONOOXYPENTANE-2,3-DIONE ISOMERASE"/>
    <property type="match status" value="1"/>
</dbReference>